<comment type="subcellular location">
    <subcellularLocation>
        <location evidence="1">Membrane</location>
        <topology evidence="1">Multi-pass membrane protein</topology>
    </subcellularLocation>
</comment>
<feature type="transmembrane region" description="Helical" evidence="5">
    <location>
        <begin position="45"/>
        <end position="64"/>
    </location>
</feature>
<keyword evidence="2 5" id="KW-0812">Transmembrane</keyword>
<evidence type="ECO:0000256" key="1">
    <source>
        <dbReference type="ARBA" id="ARBA00004141"/>
    </source>
</evidence>
<proteinExistence type="predicted"/>
<evidence type="ECO:0000256" key="4">
    <source>
        <dbReference type="ARBA" id="ARBA00023136"/>
    </source>
</evidence>
<gene>
    <name evidence="7" type="ORF">GCM10023320_30400</name>
</gene>
<keyword evidence="3 5" id="KW-1133">Transmembrane helix</keyword>
<name>A0ABP9NPU5_9PSEU</name>
<organism evidence="7 8">
    <name type="scientific">Pseudonocardia adelaidensis</name>
    <dbReference type="NCBI Taxonomy" id="648754"/>
    <lineage>
        <taxon>Bacteria</taxon>
        <taxon>Bacillati</taxon>
        <taxon>Actinomycetota</taxon>
        <taxon>Actinomycetes</taxon>
        <taxon>Pseudonocardiales</taxon>
        <taxon>Pseudonocardiaceae</taxon>
        <taxon>Pseudonocardia</taxon>
    </lineage>
</organism>
<protein>
    <submittedName>
        <fullName evidence="7">Aromatic acid exporter family protein</fullName>
    </submittedName>
</protein>
<dbReference type="InterPro" id="IPR049453">
    <property type="entry name" value="Memb_transporter_dom"/>
</dbReference>
<evidence type="ECO:0000259" key="6">
    <source>
        <dbReference type="Pfam" id="PF13515"/>
    </source>
</evidence>
<sequence>MPAATRLRTRLTAGSRRLQLSALPIGQCAVAAGVAWFAATEVIGHARPFFAPIAAVISLGISLGSRLRRTVELVIGVSLGVLVGDALISVIGSGPWQIVLVVALAMAAAVFTDGATLLVGQAGASAVLVATLLPPGGAAGFDRCIDALVGGAVALAVAAVIPSDPVGPVRRESRVLLDELAAVLADTAESLRRRDAEAASAALARARASQPLIDELRAALRGGHEVTRVSPLLRRQRRPLRRYEELAKRADYAMRNARVLVRRAYTALCDDEPSAPELADVVSELATAVRALTAQLGRDGDRELAREPVIDVVRHARELARAITPGPSEVVIVAQARSIALDLLQGTGMSRQEALHAMRDDGPDRD</sequence>
<feature type="transmembrane region" description="Helical" evidence="5">
    <location>
        <begin position="71"/>
        <end position="92"/>
    </location>
</feature>
<accession>A0ABP9NPU5</accession>
<feature type="transmembrane region" description="Helical" evidence="5">
    <location>
        <begin position="20"/>
        <end position="39"/>
    </location>
</feature>
<comment type="caution">
    <text evidence="7">The sequence shown here is derived from an EMBL/GenBank/DDBJ whole genome shotgun (WGS) entry which is preliminary data.</text>
</comment>
<evidence type="ECO:0000256" key="5">
    <source>
        <dbReference type="SAM" id="Phobius"/>
    </source>
</evidence>
<feature type="transmembrane region" description="Helical" evidence="5">
    <location>
        <begin position="98"/>
        <end position="119"/>
    </location>
</feature>
<evidence type="ECO:0000313" key="8">
    <source>
        <dbReference type="Proteomes" id="UP001500804"/>
    </source>
</evidence>
<keyword evidence="4 5" id="KW-0472">Membrane</keyword>
<keyword evidence="8" id="KW-1185">Reference proteome</keyword>
<dbReference type="Pfam" id="PF13515">
    <property type="entry name" value="FUSC_2"/>
    <property type="match status" value="1"/>
</dbReference>
<dbReference type="Proteomes" id="UP001500804">
    <property type="component" value="Unassembled WGS sequence"/>
</dbReference>
<dbReference type="RefSeq" id="WP_345605703.1">
    <property type="nucleotide sequence ID" value="NZ_BAABJO010000010.1"/>
</dbReference>
<evidence type="ECO:0000256" key="3">
    <source>
        <dbReference type="ARBA" id="ARBA00022989"/>
    </source>
</evidence>
<evidence type="ECO:0000256" key="2">
    <source>
        <dbReference type="ARBA" id="ARBA00022692"/>
    </source>
</evidence>
<reference evidence="8" key="1">
    <citation type="journal article" date="2019" name="Int. J. Syst. Evol. Microbiol.">
        <title>The Global Catalogue of Microorganisms (GCM) 10K type strain sequencing project: providing services to taxonomists for standard genome sequencing and annotation.</title>
        <authorList>
            <consortium name="The Broad Institute Genomics Platform"/>
            <consortium name="The Broad Institute Genome Sequencing Center for Infectious Disease"/>
            <person name="Wu L."/>
            <person name="Ma J."/>
        </authorList>
    </citation>
    <scope>NUCLEOTIDE SEQUENCE [LARGE SCALE GENOMIC DNA]</scope>
    <source>
        <strain evidence="8">JCM 18302</strain>
    </source>
</reference>
<evidence type="ECO:0000313" key="7">
    <source>
        <dbReference type="EMBL" id="GAA5121505.1"/>
    </source>
</evidence>
<dbReference type="EMBL" id="BAABJO010000010">
    <property type="protein sequence ID" value="GAA5121505.1"/>
    <property type="molecule type" value="Genomic_DNA"/>
</dbReference>
<feature type="domain" description="Integral membrane bound transporter" evidence="6">
    <location>
        <begin position="35"/>
        <end position="157"/>
    </location>
</feature>